<dbReference type="Proteomes" id="UP000789366">
    <property type="component" value="Unassembled WGS sequence"/>
</dbReference>
<dbReference type="EMBL" id="CAJVPW010000669">
    <property type="protein sequence ID" value="CAG8461946.1"/>
    <property type="molecule type" value="Genomic_DNA"/>
</dbReference>
<accession>A0ACA9KAT0</accession>
<name>A0ACA9KAT0_9GLOM</name>
<gene>
    <name evidence="1" type="ORF">SPELUC_LOCUS1300</name>
</gene>
<keyword evidence="2" id="KW-1185">Reference proteome</keyword>
<organism evidence="1 2">
    <name type="scientific">Cetraspora pellucida</name>
    <dbReference type="NCBI Taxonomy" id="1433469"/>
    <lineage>
        <taxon>Eukaryota</taxon>
        <taxon>Fungi</taxon>
        <taxon>Fungi incertae sedis</taxon>
        <taxon>Mucoromycota</taxon>
        <taxon>Glomeromycotina</taxon>
        <taxon>Glomeromycetes</taxon>
        <taxon>Diversisporales</taxon>
        <taxon>Gigasporaceae</taxon>
        <taxon>Cetraspora</taxon>
    </lineage>
</organism>
<protein>
    <submittedName>
        <fullName evidence="1">10450_t:CDS:1</fullName>
    </submittedName>
</protein>
<sequence>MENPRAHKTFWAQLTRRRGWGYPDVLEIQGSVLLNLVPILVSTTLWTAFLCVLYLILGINIAFSSNLTGSIAVVVALLLGFRTNNAYDRYNEGVVEHDKRDHVLKEINIKLLLAYVVAVKHHVRLEFGTQWPDLDDLLPNGFQLTYYEGSAALTEPTIEESDQDEKSYTVDIPHVSVPLRTLATRVPPTTYSRIRNSLKTLSDEDKKRLYGDCDYNELPDDVDASMSLPLEIIFHLNMYIEKQCRDKKLDIGKFSAVVSNLNALIDNLGNLERIGNTPIPAAYNVHLKQAVMLYVFALPFTIIAELAWFSIPTIFLVAFILFGILAVGTEIENPFGYDDNDLPLDDYCKDLEAEVKYLQEHLLVKK</sequence>
<evidence type="ECO:0000313" key="2">
    <source>
        <dbReference type="Proteomes" id="UP000789366"/>
    </source>
</evidence>
<reference evidence="1" key="1">
    <citation type="submission" date="2021-06" db="EMBL/GenBank/DDBJ databases">
        <authorList>
            <person name="Kallberg Y."/>
            <person name="Tangrot J."/>
            <person name="Rosling A."/>
        </authorList>
    </citation>
    <scope>NUCLEOTIDE SEQUENCE</scope>
    <source>
        <strain evidence="1">28 12/20/2015</strain>
    </source>
</reference>
<evidence type="ECO:0000313" key="1">
    <source>
        <dbReference type="EMBL" id="CAG8461946.1"/>
    </source>
</evidence>
<proteinExistence type="predicted"/>
<comment type="caution">
    <text evidence="1">The sequence shown here is derived from an EMBL/GenBank/DDBJ whole genome shotgun (WGS) entry which is preliminary data.</text>
</comment>